<keyword evidence="4" id="KW-0804">Transcription</keyword>
<dbReference type="SMART" id="SM01012">
    <property type="entry name" value="ANTAR"/>
    <property type="match status" value="1"/>
</dbReference>
<evidence type="ECO:0000256" key="2">
    <source>
        <dbReference type="ARBA" id="ARBA00022777"/>
    </source>
</evidence>
<comment type="caution">
    <text evidence="6">The sequence shown here is derived from an EMBL/GenBank/DDBJ whole genome shotgun (WGS) entry which is preliminary data.</text>
</comment>
<evidence type="ECO:0000313" key="7">
    <source>
        <dbReference type="Proteomes" id="UP000582231"/>
    </source>
</evidence>
<organism evidence="6 7">
    <name type="scientific">Nocardioides kongjuensis</name>
    <dbReference type="NCBI Taxonomy" id="349522"/>
    <lineage>
        <taxon>Bacteria</taxon>
        <taxon>Bacillati</taxon>
        <taxon>Actinomycetota</taxon>
        <taxon>Actinomycetes</taxon>
        <taxon>Propionibacteriales</taxon>
        <taxon>Nocardioidaceae</taxon>
        <taxon>Nocardioides</taxon>
    </lineage>
</organism>
<dbReference type="InterPro" id="IPR003018">
    <property type="entry name" value="GAF"/>
</dbReference>
<dbReference type="Gene3D" id="1.10.10.10">
    <property type="entry name" value="Winged helix-like DNA-binding domain superfamily/Winged helix DNA-binding domain"/>
    <property type="match status" value="1"/>
</dbReference>
<dbReference type="AlphaFoldDB" id="A0A852RJU6"/>
<dbReference type="EMBL" id="JACCBF010000001">
    <property type="protein sequence ID" value="NYD30879.1"/>
    <property type="molecule type" value="Genomic_DNA"/>
</dbReference>
<dbReference type="InterPro" id="IPR012074">
    <property type="entry name" value="GAF_ANTAR"/>
</dbReference>
<keyword evidence="2" id="KW-0418">Kinase</keyword>
<dbReference type="InterPro" id="IPR029016">
    <property type="entry name" value="GAF-like_dom_sf"/>
</dbReference>
<dbReference type="PIRSF" id="PIRSF036625">
    <property type="entry name" value="GAF_ANTAR"/>
    <property type="match status" value="1"/>
</dbReference>
<keyword evidence="3" id="KW-0805">Transcription regulation</keyword>
<evidence type="ECO:0000256" key="4">
    <source>
        <dbReference type="ARBA" id="ARBA00023163"/>
    </source>
</evidence>
<feature type="domain" description="ANTAR" evidence="5">
    <location>
        <begin position="160"/>
        <end position="221"/>
    </location>
</feature>
<dbReference type="Pfam" id="PF13185">
    <property type="entry name" value="GAF_2"/>
    <property type="match status" value="1"/>
</dbReference>
<dbReference type="SMART" id="SM00065">
    <property type="entry name" value="GAF"/>
    <property type="match status" value="1"/>
</dbReference>
<dbReference type="GO" id="GO:0003723">
    <property type="term" value="F:RNA binding"/>
    <property type="evidence" value="ECO:0007669"/>
    <property type="project" value="InterPro"/>
</dbReference>
<evidence type="ECO:0000256" key="3">
    <source>
        <dbReference type="ARBA" id="ARBA00023015"/>
    </source>
</evidence>
<keyword evidence="1" id="KW-0808">Transferase</keyword>
<dbReference type="Gene3D" id="3.30.450.40">
    <property type="match status" value="1"/>
</dbReference>
<dbReference type="Pfam" id="PF03861">
    <property type="entry name" value="ANTAR"/>
    <property type="match status" value="1"/>
</dbReference>
<dbReference type="RefSeq" id="WP_179727071.1">
    <property type="nucleotide sequence ID" value="NZ_BAABEF010000001.1"/>
</dbReference>
<dbReference type="GO" id="GO:0016301">
    <property type="term" value="F:kinase activity"/>
    <property type="evidence" value="ECO:0007669"/>
    <property type="project" value="UniProtKB-KW"/>
</dbReference>
<keyword evidence="7" id="KW-1185">Reference proteome</keyword>
<dbReference type="Proteomes" id="UP000582231">
    <property type="component" value="Unassembled WGS sequence"/>
</dbReference>
<sequence length="236" mass="25525">MLHDSTSVASALTDAARSINSHRSLDDTLDAIVRAAQQTVPGFEHVGISITHGSGRIETRAGTGRLVWDIDELQYKLGEGPCYDAITSGGITTMDDIATERRWPRYVEEAARFGLSAQMGLQLYNDESTLGGLNFYSVNPGIDPDAIQLAELFAAHASIALGRARHEHQLNESVTTRQAIGTAVGIIMERYRIPEERAFQFLVRASSTGNVKLRTIAEEIVASANTQFAVPAPEGG</sequence>
<evidence type="ECO:0000259" key="5">
    <source>
        <dbReference type="PROSITE" id="PS50921"/>
    </source>
</evidence>
<dbReference type="SUPFAM" id="SSF55781">
    <property type="entry name" value="GAF domain-like"/>
    <property type="match status" value="1"/>
</dbReference>
<proteinExistence type="predicted"/>
<dbReference type="SUPFAM" id="SSF52172">
    <property type="entry name" value="CheY-like"/>
    <property type="match status" value="1"/>
</dbReference>
<evidence type="ECO:0000256" key="1">
    <source>
        <dbReference type="ARBA" id="ARBA00022679"/>
    </source>
</evidence>
<dbReference type="InterPro" id="IPR011006">
    <property type="entry name" value="CheY-like_superfamily"/>
</dbReference>
<name>A0A852RJU6_9ACTN</name>
<accession>A0A852RJU6</accession>
<protein>
    <submittedName>
        <fullName evidence="6">GAF domain-containing protein</fullName>
    </submittedName>
</protein>
<evidence type="ECO:0000313" key="6">
    <source>
        <dbReference type="EMBL" id="NYD30879.1"/>
    </source>
</evidence>
<gene>
    <name evidence="6" type="ORF">BJ958_002425</name>
</gene>
<dbReference type="InterPro" id="IPR005561">
    <property type="entry name" value="ANTAR"/>
</dbReference>
<reference evidence="6 7" key="1">
    <citation type="submission" date="2020-07" db="EMBL/GenBank/DDBJ databases">
        <title>Sequencing the genomes of 1000 actinobacteria strains.</title>
        <authorList>
            <person name="Klenk H.-P."/>
        </authorList>
    </citation>
    <scope>NUCLEOTIDE SEQUENCE [LARGE SCALE GENOMIC DNA]</scope>
    <source>
        <strain evidence="6 7">DSM 19082</strain>
    </source>
</reference>
<dbReference type="PROSITE" id="PS50921">
    <property type="entry name" value="ANTAR"/>
    <property type="match status" value="1"/>
</dbReference>
<dbReference type="InterPro" id="IPR036388">
    <property type="entry name" value="WH-like_DNA-bd_sf"/>
</dbReference>